<dbReference type="EMBL" id="KZ613499">
    <property type="protein sequence ID" value="PMD17473.1"/>
    <property type="molecule type" value="Genomic_DNA"/>
</dbReference>
<feature type="transmembrane region" description="Helical" evidence="6">
    <location>
        <begin position="200"/>
        <end position="224"/>
    </location>
</feature>
<dbReference type="GO" id="GO:0008195">
    <property type="term" value="F:phosphatidate phosphatase activity"/>
    <property type="evidence" value="ECO:0007669"/>
    <property type="project" value="TreeGrafter"/>
</dbReference>
<keyword evidence="3 6" id="KW-0812">Transmembrane</keyword>
<dbReference type="STRING" id="1745343.A0A2J6PTX5"/>
<dbReference type="PANTHER" id="PTHR10165">
    <property type="entry name" value="LIPID PHOSPHATE PHOSPHATASE"/>
    <property type="match status" value="1"/>
</dbReference>
<dbReference type="SUPFAM" id="SSF48317">
    <property type="entry name" value="Acid phosphatase/Vanadium-dependent haloperoxidase"/>
    <property type="match status" value="1"/>
</dbReference>
<dbReference type="PANTHER" id="PTHR10165:SF154">
    <property type="entry name" value="PAP2 DOMAIN PROTEIN (AFU_ORTHOLOGUE AFUA_1G09730)"/>
    <property type="match status" value="1"/>
</dbReference>
<evidence type="ECO:0000256" key="1">
    <source>
        <dbReference type="ARBA" id="ARBA00004141"/>
    </source>
</evidence>
<dbReference type="GO" id="GO:0016020">
    <property type="term" value="C:membrane"/>
    <property type="evidence" value="ECO:0007669"/>
    <property type="project" value="UniProtKB-SubCell"/>
</dbReference>
<keyword evidence="5 6" id="KW-0472">Membrane</keyword>
<evidence type="ECO:0000313" key="8">
    <source>
        <dbReference type="EMBL" id="PMD17473.1"/>
    </source>
</evidence>
<sequence>MQISRYRALGGRVSLALILSYVFDWVILILAAVVGALLSNITPNKRPFSLNNAEISYPYVIKEKISTAVLALCGLVAPAAIIFIVCLFLVPGPTVPKSTPKALVWRRKLWEWHTGWLGLALSLAAAFLITSGMKNLFGKPRPDLLSRCNPDLANIGKYAVGGFPNALEGFNVVSAGICQQTDNSLLDDGFRSFPSGHSSFSAAGLIYLSLFIASKLAITIPFLAPSAYSPDRSMFSAFPSRAEKRTLETAKRSEHNPAQLPSGRNDRIIAARSQAAAPPVYLLVFAIVPFFASIYISSTRYSDFRHHGFDILFGYFIGTVTAVFAFRFYHLPISQGAGWSWGPRSRDRSFWAGVGVGNYSGREMK</sequence>
<organism evidence="8 9">
    <name type="scientific">Hyaloscypha hepaticicola</name>
    <dbReference type="NCBI Taxonomy" id="2082293"/>
    <lineage>
        <taxon>Eukaryota</taxon>
        <taxon>Fungi</taxon>
        <taxon>Dikarya</taxon>
        <taxon>Ascomycota</taxon>
        <taxon>Pezizomycotina</taxon>
        <taxon>Leotiomycetes</taxon>
        <taxon>Helotiales</taxon>
        <taxon>Hyaloscyphaceae</taxon>
        <taxon>Hyaloscypha</taxon>
    </lineage>
</organism>
<evidence type="ECO:0000256" key="4">
    <source>
        <dbReference type="ARBA" id="ARBA00022989"/>
    </source>
</evidence>
<feature type="transmembrane region" description="Helical" evidence="6">
    <location>
        <begin position="15"/>
        <end position="38"/>
    </location>
</feature>
<dbReference type="OrthoDB" id="8907274at2759"/>
<feature type="transmembrane region" description="Helical" evidence="6">
    <location>
        <begin position="68"/>
        <end position="90"/>
    </location>
</feature>
<gene>
    <name evidence="8" type="ORF">NA56DRAFT_672729</name>
</gene>
<dbReference type="Gene3D" id="1.20.144.10">
    <property type="entry name" value="Phosphatidic acid phosphatase type 2/haloperoxidase"/>
    <property type="match status" value="1"/>
</dbReference>
<dbReference type="InterPro" id="IPR036938">
    <property type="entry name" value="PAP2/HPO_sf"/>
</dbReference>
<evidence type="ECO:0000259" key="7">
    <source>
        <dbReference type="SMART" id="SM00014"/>
    </source>
</evidence>
<dbReference type="InterPro" id="IPR000326">
    <property type="entry name" value="PAP2/HPO"/>
</dbReference>
<dbReference type="Proteomes" id="UP000235672">
    <property type="component" value="Unassembled WGS sequence"/>
</dbReference>
<protein>
    <submittedName>
        <fullName evidence="8">PAP2-domain-containing protein</fullName>
    </submittedName>
</protein>
<dbReference type="InterPro" id="IPR043216">
    <property type="entry name" value="PAP-like"/>
</dbReference>
<feature type="transmembrane region" description="Helical" evidence="6">
    <location>
        <begin position="110"/>
        <end position="129"/>
    </location>
</feature>
<dbReference type="GO" id="GO:0006644">
    <property type="term" value="P:phospholipid metabolic process"/>
    <property type="evidence" value="ECO:0007669"/>
    <property type="project" value="InterPro"/>
</dbReference>
<evidence type="ECO:0000256" key="6">
    <source>
        <dbReference type="SAM" id="Phobius"/>
    </source>
</evidence>
<name>A0A2J6PTX5_9HELO</name>
<dbReference type="AlphaFoldDB" id="A0A2J6PTX5"/>
<proteinExistence type="inferred from homology"/>
<accession>A0A2J6PTX5</accession>
<comment type="similarity">
    <text evidence="2">Belongs to the PA-phosphatase related phosphoesterase family.</text>
</comment>
<evidence type="ECO:0000256" key="2">
    <source>
        <dbReference type="ARBA" id="ARBA00008816"/>
    </source>
</evidence>
<feature type="transmembrane region" description="Helical" evidence="6">
    <location>
        <begin position="280"/>
        <end position="297"/>
    </location>
</feature>
<evidence type="ECO:0000256" key="5">
    <source>
        <dbReference type="ARBA" id="ARBA00023136"/>
    </source>
</evidence>
<dbReference type="SMART" id="SM00014">
    <property type="entry name" value="acidPPc"/>
    <property type="match status" value="1"/>
</dbReference>
<keyword evidence="9" id="KW-1185">Reference proteome</keyword>
<evidence type="ECO:0000313" key="9">
    <source>
        <dbReference type="Proteomes" id="UP000235672"/>
    </source>
</evidence>
<feature type="transmembrane region" description="Helical" evidence="6">
    <location>
        <begin position="309"/>
        <end position="329"/>
    </location>
</feature>
<dbReference type="Pfam" id="PF01569">
    <property type="entry name" value="PAP2"/>
    <property type="match status" value="1"/>
</dbReference>
<dbReference type="FunFam" id="1.20.144.10:FF:000042">
    <property type="entry name" value="PAP2 domain protein"/>
    <property type="match status" value="1"/>
</dbReference>
<feature type="domain" description="Phosphatidic acid phosphatase type 2/haloperoxidase" evidence="7">
    <location>
        <begin position="117"/>
        <end position="241"/>
    </location>
</feature>
<comment type="subcellular location">
    <subcellularLocation>
        <location evidence="1">Membrane</location>
        <topology evidence="1">Multi-pass membrane protein</topology>
    </subcellularLocation>
</comment>
<dbReference type="GO" id="GO:0046839">
    <property type="term" value="P:phospholipid dephosphorylation"/>
    <property type="evidence" value="ECO:0007669"/>
    <property type="project" value="TreeGrafter"/>
</dbReference>
<keyword evidence="4 6" id="KW-1133">Transmembrane helix</keyword>
<evidence type="ECO:0000256" key="3">
    <source>
        <dbReference type="ARBA" id="ARBA00022692"/>
    </source>
</evidence>
<reference evidence="8 9" key="1">
    <citation type="submission" date="2016-05" db="EMBL/GenBank/DDBJ databases">
        <title>A degradative enzymes factory behind the ericoid mycorrhizal symbiosis.</title>
        <authorList>
            <consortium name="DOE Joint Genome Institute"/>
            <person name="Martino E."/>
            <person name="Morin E."/>
            <person name="Grelet G."/>
            <person name="Kuo A."/>
            <person name="Kohler A."/>
            <person name="Daghino S."/>
            <person name="Barry K."/>
            <person name="Choi C."/>
            <person name="Cichocki N."/>
            <person name="Clum A."/>
            <person name="Copeland A."/>
            <person name="Hainaut M."/>
            <person name="Haridas S."/>
            <person name="Labutti K."/>
            <person name="Lindquist E."/>
            <person name="Lipzen A."/>
            <person name="Khouja H.-R."/>
            <person name="Murat C."/>
            <person name="Ohm R."/>
            <person name="Olson A."/>
            <person name="Spatafora J."/>
            <person name="Veneault-Fourrey C."/>
            <person name="Henrissat B."/>
            <person name="Grigoriev I."/>
            <person name="Martin F."/>
            <person name="Perotto S."/>
        </authorList>
    </citation>
    <scope>NUCLEOTIDE SEQUENCE [LARGE SCALE GENOMIC DNA]</scope>
    <source>
        <strain evidence="8 9">UAMH 7357</strain>
    </source>
</reference>
<dbReference type="CDD" id="cd03390">
    <property type="entry name" value="PAP2_containing_1_like"/>
    <property type="match status" value="1"/>
</dbReference>